<proteinExistence type="predicted"/>
<feature type="domain" description="Magnesium transporter MgtE intracellular" evidence="1">
    <location>
        <begin position="37"/>
        <end position="81"/>
    </location>
</feature>
<reference evidence="2 3" key="1">
    <citation type="submission" date="2012-02" db="EMBL/GenBank/DDBJ databases">
        <title>Whole genome shotgun sequence of Mobilicoccus pelagius NBRC 104925.</title>
        <authorList>
            <person name="Yoshida Y."/>
            <person name="Hosoyama A."/>
            <person name="Tsuchikane K."/>
            <person name="Katsumata H."/>
            <person name="Yamazaki S."/>
            <person name="Fujita N."/>
        </authorList>
    </citation>
    <scope>NUCLEOTIDE SEQUENCE [LARGE SCALE GENOMIC DNA]</scope>
    <source>
        <strain evidence="2 3">NBRC 104925</strain>
    </source>
</reference>
<sequence length="83" mass="8884">MSPYDVSRAGTTPAVLERAAARKDLAAVAAVVAPLSVHETIDALERMGSRKRALVYRLLPKDKALAVFEGLDAPLQSELVRGL</sequence>
<dbReference type="EMBL" id="BAFE01000029">
    <property type="protein sequence ID" value="GAB47958.1"/>
    <property type="molecule type" value="Genomic_DNA"/>
</dbReference>
<protein>
    <submittedName>
        <fullName evidence="2">Putative magnesium transporter</fullName>
    </submittedName>
</protein>
<dbReference type="STRING" id="1089455.MOPEL_031_00600"/>
<dbReference type="Proteomes" id="UP000004367">
    <property type="component" value="Unassembled WGS sequence"/>
</dbReference>
<dbReference type="InterPro" id="IPR006668">
    <property type="entry name" value="Mg_transptr_MgtE_intracell_dom"/>
</dbReference>
<dbReference type="Gene3D" id="1.25.60.10">
    <property type="entry name" value="MgtE N-terminal domain-like"/>
    <property type="match status" value="1"/>
</dbReference>
<name>H5UQF0_9MICO</name>
<dbReference type="RefSeq" id="WP_009481856.1">
    <property type="nucleotide sequence ID" value="NZ_BAFE01000029.1"/>
</dbReference>
<dbReference type="SUPFAM" id="SSF158791">
    <property type="entry name" value="MgtE N-terminal domain-like"/>
    <property type="match status" value="1"/>
</dbReference>
<accession>H5UQF0</accession>
<evidence type="ECO:0000313" key="3">
    <source>
        <dbReference type="Proteomes" id="UP000004367"/>
    </source>
</evidence>
<dbReference type="Pfam" id="PF03448">
    <property type="entry name" value="MgtE_N"/>
    <property type="match status" value="1"/>
</dbReference>
<evidence type="ECO:0000313" key="2">
    <source>
        <dbReference type="EMBL" id="GAB47958.1"/>
    </source>
</evidence>
<keyword evidence="3" id="KW-1185">Reference proteome</keyword>
<dbReference type="AlphaFoldDB" id="H5UQF0"/>
<gene>
    <name evidence="2" type="ORF">MOPEL_031_00600</name>
</gene>
<comment type="caution">
    <text evidence="2">The sequence shown here is derived from an EMBL/GenBank/DDBJ whole genome shotgun (WGS) entry which is preliminary data.</text>
</comment>
<dbReference type="InterPro" id="IPR038076">
    <property type="entry name" value="MgtE_N_sf"/>
</dbReference>
<feature type="non-terminal residue" evidence="2">
    <location>
        <position position="83"/>
    </location>
</feature>
<dbReference type="eggNOG" id="COG2239">
    <property type="taxonomic scope" value="Bacteria"/>
</dbReference>
<organism evidence="2 3">
    <name type="scientific">Mobilicoccus pelagius NBRC 104925</name>
    <dbReference type="NCBI Taxonomy" id="1089455"/>
    <lineage>
        <taxon>Bacteria</taxon>
        <taxon>Bacillati</taxon>
        <taxon>Actinomycetota</taxon>
        <taxon>Actinomycetes</taxon>
        <taxon>Micrococcales</taxon>
        <taxon>Dermatophilaceae</taxon>
        <taxon>Mobilicoccus</taxon>
    </lineage>
</organism>
<evidence type="ECO:0000259" key="1">
    <source>
        <dbReference type="Pfam" id="PF03448"/>
    </source>
</evidence>